<sequence length="401" mass="42998">MNKRHFTFLTPVAAIATLAAIGWMAMSARSYAAQPGADPQSAAIKTLVDQTVASVMKDNAVPGMAVGVIVDGKSYVFNYGVADKAANKPVTADTLFEIGSVSKTFTATLTAYAQTTGALSLTDKTSRFLPSLAGTPFGELTLLNLGTHTAGSLPLQVPDGIRDDDQLLAYLKTWKPAKPPGTVRTYSNVSIGTLGWITSRAMGSDFTTLMTQHVFTPLGLSHTYLHVPADQMANYAWGYSKTDKPVRIRPDILESEAYGVRTTAGDLLRFVSVQLGKPVGDAKLQQAIHDTRIGYYFDSPMTQDLIWEQYPYPVTLDSLLSGNGPKMAYETTPARELSPSIAPTPAVWVNKTGSTNGFGAYVAFVPAKQMGIVILANKAFPIAERVRAAHQILSTLDGAAR</sequence>
<keyword evidence="7" id="KW-0732">Signal</keyword>
<comment type="catalytic activity">
    <reaction evidence="1 6">
        <text>a beta-lactam + H2O = a substituted beta-amino acid</text>
        <dbReference type="Rhea" id="RHEA:20401"/>
        <dbReference type="ChEBI" id="CHEBI:15377"/>
        <dbReference type="ChEBI" id="CHEBI:35627"/>
        <dbReference type="ChEBI" id="CHEBI:140347"/>
        <dbReference type="EC" id="3.5.2.6"/>
    </reaction>
</comment>
<evidence type="ECO:0000256" key="6">
    <source>
        <dbReference type="RuleBase" id="RU361140"/>
    </source>
</evidence>
<dbReference type="InterPro" id="IPR058136">
    <property type="entry name" value="AmpC"/>
</dbReference>
<dbReference type="EC" id="3.5.2.6" evidence="3 6"/>
<dbReference type="SUPFAM" id="SSF56601">
    <property type="entry name" value="beta-lactamase/transpeptidase-like"/>
    <property type="match status" value="1"/>
</dbReference>
<evidence type="ECO:0000313" key="9">
    <source>
        <dbReference type="EMBL" id="VVD66249.1"/>
    </source>
</evidence>
<dbReference type="GO" id="GO:0008800">
    <property type="term" value="F:beta-lactamase activity"/>
    <property type="evidence" value="ECO:0007669"/>
    <property type="project" value="UniProtKB-UniRule"/>
</dbReference>
<dbReference type="EMBL" id="CABPSI010000001">
    <property type="protein sequence ID" value="VVD66249.1"/>
    <property type="molecule type" value="Genomic_DNA"/>
</dbReference>
<organism evidence="9 10">
    <name type="scientific">Pandoraea iniqua</name>
    <dbReference type="NCBI Taxonomy" id="2508288"/>
    <lineage>
        <taxon>Bacteria</taxon>
        <taxon>Pseudomonadati</taxon>
        <taxon>Pseudomonadota</taxon>
        <taxon>Betaproteobacteria</taxon>
        <taxon>Burkholderiales</taxon>
        <taxon>Burkholderiaceae</taxon>
        <taxon>Pandoraea</taxon>
    </lineage>
</organism>
<dbReference type="Gene3D" id="3.40.710.10">
    <property type="entry name" value="DD-peptidase/beta-lactamase superfamily"/>
    <property type="match status" value="1"/>
</dbReference>
<dbReference type="GO" id="GO:0017001">
    <property type="term" value="P:antibiotic catabolic process"/>
    <property type="evidence" value="ECO:0007669"/>
    <property type="project" value="InterPro"/>
</dbReference>
<accession>A0A5E4RWC3</accession>
<keyword evidence="10" id="KW-1185">Reference proteome</keyword>
<feature type="signal peptide" evidence="7">
    <location>
        <begin position="1"/>
        <end position="32"/>
    </location>
</feature>
<feature type="domain" description="Beta-lactamase-related" evidence="8">
    <location>
        <begin position="48"/>
        <end position="395"/>
    </location>
</feature>
<dbReference type="PANTHER" id="PTHR46825">
    <property type="entry name" value="D-ALANYL-D-ALANINE-CARBOXYPEPTIDASE/ENDOPEPTIDASE AMPH"/>
    <property type="match status" value="1"/>
</dbReference>
<dbReference type="AlphaFoldDB" id="A0A5E4RWC3"/>
<evidence type="ECO:0000256" key="5">
    <source>
        <dbReference type="ARBA" id="ARBA00023251"/>
    </source>
</evidence>
<dbReference type="PANTHER" id="PTHR46825:SF8">
    <property type="entry name" value="BETA-LACTAMASE-RELATED"/>
    <property type="match status" value="1"/>
</dbReference>
<dbReference type="InterPro" id="IPR012338">
    <property type="entry name" value="Beta-lactam/transpept-like"/>
</dbReference>
<dbReference type="InterPro" id="IPR050491">
    <property type="entry name" value="AmpC-like"/>
</dbReference>
<proteinExistence type="inferred from homology"/>
<dbReference type="GO" id="GO:0046677">
    <property type="term" value="P:response to antibiotic"/>
    <property type="evidence" value="ECO:0007669"/>
    <property type="project" value="UniProtKB-UniRule"/>
</dbReference>
<dbReference type="InterPro" id="IPR001466">
    <property type="entry name" value="Beta-lactam-related"/>
</dbReference>
<dbReference type="NCBIfam" id="NF033085">
    <property type="entry name" value="bla_class_C"/>
    <property type="match status" value="1"/>
</dbReference>
<gene>
    <name evidence="9" type="primary">ampC</name>
    <name evidence="9" type="ORF">PIN31115_00354</name>
</gene>
<evidence type="ECO:0000256" key="2">
    <source>
        <dbReference type="ARBA" id="ARBA00007840"/>
    </source>
</evidence>
<comment type="similarity">
    <text evidence="2 6">Belongs to the class-C beta-lactamase family.</text>
</comment>
<dbReference type="Proteomes" id="UP000333828">
    <property type="component" value="Unassembled WGS sequence"/>
</dbReference>
<protein>
    <recommendedName>
        <fullName evidence="3 6">Beta-lactamase</fullName>
        <ecNumber evidence="3 6">3.5.2.6</ecNumber>
    </recommendedName>
</protein>
<evidence type="ECO:0000256" key="4">
    <source>
        <dbReference type="ARBA" id="ARBA00022801"/>
    </source>
</evidence>
<keyword evidence="4 6" id="KW-0378">Hydrolase</keyword>
<keyword evidence="5 6" id="KW-0046">Antibiotic resistance</keyword>
<reference evidence="9 10" key="1">
    <citation type="submission" date="2019-08" db="EMBL/GenBank/DDBJ databases">
        <authorList>
            <person name="Peeters C."/>
        </authorList>
    </citation>
    <scope>NUCLEOTIDE SEQUENCE [LARGE SCALE GENOMIC DNA]</scope>
    <source>
        <strain evidence="9 10">LMG 31115</strain>
    </source>
</reference>
<evidence type="ECO:0000313" key="10">
    <source>
        <dbReference type="Proteomes" id="UP000333828"/>
    </source>
</evidence>
<evidence type="ECO:0000259" key="8">
    <source>
        <dbReference type="Pfam" id="PF00144"/>
    </source>
</evidence>
<dbReference type="GO" id="GO:0030288">
    <property type="term" value="C:outer membrane-bounded periplasmic space"/>
    <property type="evidence" value="ECO:0007669"/>
    <property type="project" value="InterPro"/>
</dbReference>
<dbReference type="Pfam" id="PF00144">
    <property type="entry name" value="Beta-lactamase"/>
    <property type="match status" value="1"/>
</dbReference>
<dbReference type="NCBIfam" id="NF045671">
    <property type="entry name" value="blaPNC"/>
    <property type="match status" value="1"/>
</dbReference>
<evidence type="ECO:0000256" key="7">
    <source>
        <dbReference type="SAM" id="SignalP"/>
    </source>
</evidence>
<feature type="chain" id="PRO_5022780822" description="Beta-lactamase" evidence="7">
    <location>
        <begin position="33"/>
        <end position="401"/>
    </location>
</feature>
<name>A0A5E4RWC3_9BURK</name>
<evidence type="ECO:0000256" key="3">
    <source>
        <dbReference type="ARBA" id="ARBA00012865"/>
    </source>
</evidence>
<evidence type="ECO:0000256" key="1">
    <source>
        <dbReference type="ARBA" id="ARBA00001526"/>
    </source>
</evidence>
<dbReference type="InterPro" id="IPR001586">
    <property type="entry name" value="Beta-lactam_class-C_AS"/>
</dbReference>
<dbReference type="RefSeq" id="WP_150682645.1">
    <property type="nucleotide sequence ID" value="NZ_CABPSI010000001.1"/>
</dbReference>
<dbReference type="PROSITE" id="PS00336">
    <property type="entry name" value="BETA_LACTAMASE_C"/>
    <property type="match status" value="1"/>
</dbReference>